<sequence>MKVRIKGRDIAYDDHGIGVPLLFLHAFPLNRSMWDETIKALLPENRYRLVSLDWRGFGESEADTGVSTMEALADDVAGLMDALGMQNAVLCGLSMGGYVAFAFLRKYPQRVRGLVLANTKPEPDDAEGKANREKVATLVEAQGVDPIADIQVPKLLSVATRQHHPEIEARVRQMIHAATPEGIAGASRGMAQRLDSTDLLPHIHCPVLVITGEQDSLMTPQKVQAYAARIPDAQFVVIPEAGHLSNLEQPARFDQALRSFLPKTL</sequence>
<dbReference type="InterPro" id="IPR029058">
    <property type="entry name" value="AB_hydrolase_fold"/>
</dbReference>
<dbReference type="InterPro" id="IPR050266">
    <property type="entry name" value="AB_hydrolase_sf"/>
</dbReference>
<dbReference type="GO" id="GO:0016787">
    <property type="term" value="F:hydrolase activity"/>
    <property type="evidence" value="ECO:0007669"/>
    <property type="project" value="UniProtKB-KW"/>
</dbReference>
<gene>
    <name evidence="3" type="ORF">EI42_00500</name>
</gene>
<keyword evidence="4" id="KW-1185">Reference proteome</keyword>
<organism evidence="3 4">
    <name type="scientific">Thermosporothrix hazakensis</name>
    <dbReference type="NCBI Taxonomy" id="644383"/>
    <lineage>
        <taxon>Bacteria</taxon>
        <taxon>Bacillati</taxon>
        <taxon>Chloroflexota</taxon>
        <taxon>Ktedonobacteria</taxon>
        <taxon>Ktedonobacterales</taxon>
        <taxon>Thermosporotrichaceae</taxon>
        <taxon>Thermosporothrix</taxon>
    </lineage>
</organism>
<dbReference type="SUPFAM" id="SSF53474">
    <property type="entry name" value="alpha/beta-Hydrolases"/>
    <property type="match status" value="1"/>
</dbReference>
<dbReference type="EMBL" id="QKUF01000001">
    <property type="protein sequence ID" value="PZW36326.1"/>
    <property type="molecule type" value="Genomic_DNA"/>
</dbReference>
<dbReference type="RefSeq" id="WP_111318476.1">
    <property type="nucleotide sequence ID" value="NZ_BIFX01000001.1"/>
</dbReference>
<dbReference type="PANTHER" id="PTHR43798">
    <property type="entry name" value="MONOACYLGLYCEROL LIPASE"/>
    <property type="match status" value="1"/>
</dbReference>
<dbReference type="InterPro" id="IPR000073">
    <property type="entry name" value="AB_hydrolase_1"/>
</dbReference>
<name>A0A326UDG8_THEHA</name>
<keyword evidence="1" id="KW-0378">Hydrolase</keyword>
<dbReference type="Pfam" id="PF00561">
    <property type="entry name" value="Abhydrolase_1"/>
    <property type="match status" value="1"/>
</dbReference>
<evidence type="ECO:0000256" key="1">
    <source>
        <dbReference type="ARBA" id="ARBA00022801"/>
    </source>
</evidence>
<evidence type="ECO:0000259" key="2">
    <source>
        <dbReference type="Pfam" id="PF00561"/>
    </source>
</evidence>
<dbReference type="PRINTS" id="PR00412">
    <property type="entry name" value="EPOXHYDRLASE"/>
</dbReference>
<dbReference type="InterPro" id="IPR000639">
    <property type="entry name" value="Epox_hydrolase-like"/>
</dbReference>
<proteinExistence type="predicted"/>
<dbReference type="Gene3D" id="3.40.50.1820">
    <property type="entry name" value="alpha/beta hydrolase"/>
    <property type="match status" value="1"/>
</dbReference>
<feature type="domain" description="AB hydrolase-1" evidence="2">
    <location>
        <begin position="20"/>
        <end position="249"/>
    </location>
</feature>
<evidence type="ECO:0000313" key="4">
    <source>
        <dbReference type="Proteomes" id="UP000248806"/>
    </source>
</evidence>
<accession>A0A326UDG8</accession>
<reference evidence="3 4" key="1">
    <citation type="submission" date="2018-06" db="EMBL/GenBank/DDBJ databases">
        <title>Genomic Encyclopedia of Archaeal and Bacterial Type Strains, Phase II (KMG-II): from individual species to whole genera.</title>
        <authorList>
            <person name="Goeker M."/>
        </authorList>
    </citation>
    <scope>NUCLEOTIDE SEQUENCE [LARGE SCALE GENOMIC DNA]</scope>
    <source>
        <strain evidence="3 4">ATCC BAA-1881</strain>
    </source>
</reference>
<dbReference type="GO" id="GO:0016020">
    <property type="term" value="C:membrane"/>
    <property type="evidence" value="ECO:0007669"/>
    <property type="project" value="TreeGrafter"/>
</dbReference>
<dbReference type="PRINTS" id="PR00111">
    <property type="entry name" value="ABHYDROLASE"/>
</dbReference>
<comment type="caution">
    <text evidence="3">The sequence shown here is derived from an EMBL/GenBank/DDBJ whole genome shotgun (WGS) entry which is preliminary data.</text>
</comment>
<evidence type="ECO:0000313" key="3">
    <source>
        <dbReference type="EMBL" id="PZW36326.1"/>
    </source>
</evidence>
<dbReference type="PANTHER" id="PTHR43798:SF31">
    <property type="entry name" value="AB HYDROLASE SUPERFAMILY PROTEIN YCLE"/>
    <property type="match status" value="1"/>
</dbReference>
<dbReference type="AlphaFoldDB" id="A0A326UDG8"/>
<dbReference type="OrthoDB" id="252464at2"/>
<dbReference type="Proteomes" id="UP000248806">
    <property type="component" value="Unassembled WGS sequence"/>
</dbReference>
<protein>
    <submittedName>
        <fullName evidence="3">Pimeloyl-ACP methyl ester carboxylesterase</fullName>
    </submittedName>
</protein>